<evidence type="ECO:0000313" key="1">
    <source>
        <dbReference type="EMBL" id="MCI51826.1"/>
    </source>
</evidence>
<organism evidence="1 2">
    <name type="scientific">Trifolium medium</name>
    <dbReference type="NCBI Taxonomy" id="97028"/>
    <lineage>
        <taxon>Eukaryota</taxon>
        <taxon>Viridiplantae</taxon>
        <taxon>Streptophyta</taxon>
        <taxon>Embryophyta</taxon>
        <taxon>Tracheophyta</taxon>
        <taxon>Spermatophyta</taxon>
        <taxon>Magnoliopsida</taxon>
        <taxon>eudicotyledons</taxon>
        <taxon>Gunneridae</taxon>
        <taxon>Pentapetalae</taxon>
        <taxon>rosids</taxon>
        <taxon>fabids</taxon>
        <taxon>Fabales</taxon>
        <taxon>Fabaceae</taxon>
        <taxon>Papilionoideae</taxon>
        <taxon>50 kb inversion clade</taxon>
        <taxon>NPAAA clade</taxon>
        <taxon>Hologalegina</taxon>
        <taxon>IRL clade</taxon>
        <taxon>Trifolieae</taxon>
        <taxon>Trifolium</taxon>
    </lineage>
</organism>
<dbReference type="EMBL" id="LXQA010437954">
    <property type="protein sequence ID" value="MCI51826.1"/>
    <property type="molecule type" value="Genomic_DNA"/>
</dbReference>
<protein>
    <submittedName>
        <fullName evidence="1">Uncharacterized protein</fullName>
    </submittedName>
</protein>
<reference evidence="1 2" key="1">
    <citation type="journal article" date="2018" name="Front. Plant Sci.">
        <title>Red Clover (Trifolium pratense) and Zigzag Clover (T. medium) - A Picture of Genomic Similarities and Differences.</title>
        <authorList>
            <person name="Dluhosova J."/>
            <person name="Istvanek J."/>
            <person name="Nedelnik J."/>
            <person name="Repkova J."/>
        </authorList>
    </citation>
    <scope>NUCLEOTIDE SEQUENCE [LARGE SCALE GENOMIC DNA]</scope>
    <source>
        <strain evidence="2">cv. 10/8</strain>
        <tissue evidence="1">Leaf</tissue>
    </source>
</reference>
<dbReference type="Proteomes" id="UP000265520">
    <property type="component" value="Unassembled WGS sequence"/>
</dbReference>
<proteinExistence type="predicted"/>
<sequence>MGTPFEGEYRYRVYIGYWYVSDTP</sequence>
<comment type="caution">
    <text evidence="1">The sequence shown here is derived from an EMBL/GenBank/DDBJ whole genome shotgun (WGS) entry which is preliminary data.</text>
</comment>
<name>A0A392SVE2_9FABA</name>
<dbReference type="AlphaFoldDB" id="A0A392SVE2"/>
<keyword evidence="2" id="KW-1185">Reference proteome</keyword>
<accession>A0A392SVE2</accession>
<evidence type="ECO:0000313" key="2">
    <source>
        <dbReference type="Proteomes" id="UP000265520"/>
    </source>
</evidence>
<feature type="non-terminal residue" evidence="1">
    <location>
        <position position="24"/>
    </location>
</feature>